<organism evidence="1 2">
    <name type="scientific">Mycobacterium timonense</name>
    <dbReference type="NCBI Taxonomy" id="701043"/>
    <lineage>
        <taxon>Bacteria</taxon>
        <taxon>Bacillati</taxon>
        <taxon>Actinomycetota</taxon>
        <taxon>Actinomycetes</taxon>
        <taxon>Mycobacteriales</taxon>
        <taxon>Mycobacteriaceae</taxon>
        <taxon>Mycobacterium</taxon>
        <taxon>Mycobacterium avium complex (MAC)</taxon>
    </lineage>
</organism>
<comment type="caution">
    <text evidence="1">The sequence shown here is derived from an EMBL/GenBank/DDBJ whole genome shotgun (WGS) entry which is preliminary data.</text>
</comment>
<dbReference type="AlphaFoldDB" id="A0A7I9Z095"/>
<name>A0A7I9Z095_9MYCO</name>
<dbReference type="EMBL" id="BLLA01000001">
    <property type="protein sequence ID" value="GFG94288.1"/>
    <property type="molecule type" value="Genomic_DNA"/>
</dbReference>
<reference evidence="1 2" key="1">
    <citation type="journal article" date="2019" name="Emerg. Microbes Infect.">
        <title>Comprehensive subspecies identification of 175 nontuberculous mycobacteria species based on 7547 genomic profiles.</title>
        <authorList>
            <person name="Matsumoto Y."/>
            <person name="Kinjo T."/>
            <person name="Motooka D."/>
            <person name="Nabeya D."/>
            <person name="Jung N."/>
            <person name="Uechi K."/>
            <person name="Horii T."/>
            <person name="Iida T."/>
            <person name="Fujita J."/>
            <person name="Nakamura S."/>
        </authorList>
    </citation>
    <scope>NUCLEOTIDE SEQUENCE [LARGE SCALE GENOMIC DNA]</scope>
    <source>
        <strain evidence="1 2">JCM 30726</strain>
    </source>
</reference>
<gene>
    <name evidence="1" type="ORF">MTIM_01670</name>
</gene>
<keyword evidence="2" id="KW-1185">Reference proteome</keyword>
<evidence type="ECO:0000313" key="2">
    <source>
        <dbReference type="Proteomes" id="UP000465301"/>
    </source>
</evidence>
<protein>
    <submittedName>
        <fullName evidence="1">Uncharacterized protein</fullName>
    </submittedName>
</protein>
<evidence type="ECO:0000313" key="1">
    <source>
        <dbReference type="EMBL" id="GFG94288.1"/>
    </source>
</evidence>
<sequence length="88" mass="9702">MSTPLQRSLAAQIASHESWAKTADRAARTAAAREAAFKRFENLVDPDGVLPPGVRTKMAEHARQAHYKRMALKSAKVRRLRASAGQPH</sequence>
<dbReference type="Proteomes" id="UP000465301">
    <property type="component" value="Unassembled WGS sequence"/>
</dbReference>
<accession>A0A7I9Z095</accession>
<proteinExistence type="predicted"/>